<dbReference type="PANTHER" id="PTHR30203:SF33">
    <property type="entry name" value="BLR4455 PROTEIN"/>
    <property type="match status" value="1"/>
</dbReference>
<name>A0ABS1E2L4_9GAMM</name>
<keyword evidence="2" id="KW-0449">Lipoprotein</keyword>
<comment type="caution">
    <text evidence="4">The sequence shown here is derived from an EMBL/GenBank/DDBJ whole genome shotgun (WGS) entry which is preliminary data.</text>
</comment>
<proteinExistence type="inferred from homology"/>
<evidence type="ECO:0000256" key="1">
    <source>
        <dbReference type="ARBA" id="ARBA00007613"/>
    </source>
</evidence>
<keyword evidence="2" id="KW-0472">Membrane</keyword>
<keyword evidence="2" id="KW-0732">Signal</keyword>
<comment type="subcellular location">
    <subcellularLocation>
        <location evidence="2">Cell outer membrane</location>
        <topology evidence="2">Lipid-anchor</topology>
    </subcellularLocation>
</comment>
<accession>A0ABS1E2L4</accession>
<dbReference type="Pfam" id="PF02321">
    <property type="entry name" value="OEP"/>
    <property type="match status" value="2"/>
</dbReference>
<dbReference type="Gene3D" id="1.20.1600.10">
    <property type="entry name" value="Outer membrane efflux proteins (OEP)"/>
    <property type="match status" value="1"/>
</dbReference>
<dbReference type="EMBL" id="NRSH01000001">
    <property type="protein sequence ID" value="MBK1725479.1"/>
    <property type="molecule type" value="Genomic_DNA"/>
</dbReference>
<evidence type="ECO:0000313" key="4">
    <source>
        <dbReference type="EMBL" id="MBK1725479.1"/>
    </source>
</evidence>
<dbReference type="SUPFAM" id="SSF56954">
    <property type="entry name" value="Outer membrane efflux proteins (OEP)"/>
    <property type="match status" value="1"/>
</dbReference>
<dbReference type="InterPro" id="IPR003423">
    <property type="entry name" value="OMP_efflux"/>
</dbReference>
<dbReference type="Proteomes" id="UP000738126">
    <property type="component" value="Unassembled WGS sequence"/>
</dbReference>
<keyword evidence="2" id="KW-0812">Transmembrane</keyword>
<evidence type="ECO:0008006" key="6">
    <source>
        <dbReference type="Google" id="ProtNLM"/>
    </source>
</evidence>
<dbReference type="PROSITE" id="PS51257">
    <property type="entry name" value="PROKAR_LIPOPROTEIN"/>
    <property type="match status" value="1"/>
</dbReference>
<evidence type="ECO:0000313" key="5">
    <source>
        <dbReference type="Proteomes" id="UP000738126"/>
    </source>
</evidence>
<organism evidence="4 5">
    <name type="scientific">Halorhodospira neutriphila</name>
    <dbReference type="NCBI Taxonomy" id="168379"/>
    <lineage>
        <taxon>Bacteria</taxon>
        <taxon>Pseudomonadati</taxon>
        <taxon>Pseudomonadota</taxon>
        <taxon>Gammaproteobacteria</taxon>
        <taxon>Chromatiales</taxon>
        <taxon>Ectothiorhodospiraceae</taxon>
        <taxon>Halorhodospira</taxon>
    </lineage>
</organism>
<feature type="signal peptide" evidence="2">
    <location>
        <begin position="1"/>
        <end position="25"/>
    </location>
</feature>
<comment type="similarity">
    <text evidence="1 2">Belongs to the outer membrane factor (OMF) (TC 1.B.17) family.</text>
</comment>
<protein>
    <recommendedName>
        <fullName evidence="6">RND efflux system, outer membrane lipoprotein, NodT family</fullName>
    </recommendedName>
</protein>
<reference evidence="4 5" key="1">
    <citation type="journal article" date="2020" name="Microorganisms">
        <title>Osmotic Adaptation and Compatible Solute Biosynthesis of Phototrophic Bacteria as Revealed from Genome Analyses.</title>
        <authorList>
            <person name="Imhoff J.F."/>
            <person name="Rahn T."/>
            <person name="Kunzel S."/>
            <person name="Keller A."/>
            <person name="Neulinger S.C."/>
        </authorList>
    </citation>
    <scope>NUCLEOTIDE SEQUENCE [LARGE SCALE GENOMIC DNA]</scope>
    <source>
        <strain evidence="4 5">DSM 15116</strain>
    </source>
</reference>
<sequence length="460" mass="50812">MSVDAARGLIPLALAAALLAGCASAPPEREPPVDLASAFSRSGSAQVPERWWQAFSDERLNDQVATALRGNLDLRSTWERLEAARAVLDRESAGLFPSLEGSAQARERDPEPRGDETLRLGLSAEYEVDLWGRIRAGVEAERRRARALRADYRAAALSLAAEVTRGWYRLAEARARLALLEEQIETNAQQLRLVRVQVANGQARRADTLRQRQLLEATRERRYAVQAQIRTLEHQLAVLLGRPPQEGLDAEALPAALPALPALPETGLPAELVQRRPDVRAAFHRLQAADRDVAAAVSRQFPRLTLTAEAAASDEGASALYEDWARTLTAGLVAPLFDAGERRAQVEEARAVERQRLAEYGQAVLTAFQEVEDALIQERKQGEQVRSLRRQVADAAQAHEALQRQHRNGTASYLDVLSARTQEQQLRRDLLAARLQRLESRIALYRALAGGFATEREAAS</sequence>
<dbReference type="NCBIfam" id="TIGR01845">
    <property type="entry name" value="outer_NodT"/>
    <property type="match status" value="1"/>
</dbReference>
<dbReference type="RefSeq" id="WP_200255687.1">
    <property type="nucleotide sequence ID" value="NZ_NRSH01000001.1"/>
</dbReference>
<evidence type="ECO:0000256" key="3">
    <source>
        <dbReference type="SAM" id="Coils"/>
    </source>
</evidence>
<keyword evidence="5" id="KW-1185">Reference proteome</keyword>
<gene>
    <name evidence="4" type="ORF">CKO13_00235</name>
</gene>
<dbReference type="Gene3D" id="2.20.200.10">
    <property type="entry name" value="Outer membrane efflux proteins (OEP)"/>
    <property type="match status" value="1"/>
</dbReference>
<feature type="chain" id="PRO_5044995352" description="RND efflux system, outer membrane lipoprotein, NodT family" evidence="2">
    <location>
        <begin position="26"/>
        <end position="460"/>
    </location>
</feature>
<keyword evidence="3" id="KW-0175">Coiled coil</keyword>
<keyword evidence="2" id="KW-1134">Transmembrane beta strand</keyword>
<dbReference type="PANTHER" id="PTHR30203">
    <property type="entry name" value="OUTER MEMBRANE CATION EFFLUX PROTEIN"/>
    <property type="match status" value="1"/>
</dbReference>
<keyword evidence="2" id="KW-0564">Palmitate</keyword>
<dbReference type="InterPro" id="IPR010131">
    <property type="entry name" value="MdtP/NodT-like"/>
</dbReference>
<evidence type="ECO:0000256" key="2">
    <source>
        <dbReference type="RuleBase" id="RU362097"/>
    </source>
</evidence>
<feature type="coiled-coil region" evidence="3">
    <location>
        <begin position="385"/>
        <end position="441"/>
    </location>
</feature>